<keyword evidence="15" id="KW-1185">Reference proteome</keyword>
<gene>
    <name evidence="11" type="primary">htpX</name>
    <name evidence="14" type="ORF">SAMN05414137_12126</name>
</gene>
<feature type="transmembrane region" description="Helical" evidence="11">
    <location>
        <begin position="57"/>
        <end position="80"/>
    </location>
</feature>
<keyword evidence="9 11" id="KW-0482">Metalloprotease</keyword>
<accession>A0A1H7WQD2</accession>
<evidence type="ECO:0000256" key="1">
    <source>
        <dbReference type="ARBA" id="ARBA00009779"/>
    </source>
</evidence>
<keyword evidence="8 11" id="KW-1133">Transmembrane helix</keyword>
<feature type="binding site" evidence="11">
    <location>
        <position position="262"/>
    </location>
    <ligand>
        <name>Zn(2+)</name>
        <dbReference type="ChEBI" id="CHEBI:29105"/>
        <note>catalytic</note>
    </ligand>
</feature>
<dbReference type="EMBL" id="FOAZ01000021">
    <property type="protein sequence ID" value="SEM23229.1"/>
    <property type="molecule type" value="Genomic_DNA"/>
</dbReference>
<dbReference type="Gene3D" id="3.30.2010.10">
    <property type="entry name" value="Metalloproteases ('zincins'), catalytic domain"/>
    <property type="match status" value="1"/>
</dbReference>
<keyword evidence="10 11" id="KW-0472">Membrane</keyword>
<dbReference type="GO" id="GO:0005886">
    <property type="term" value="C:plasma membrane"/>
    <property type="evidence" value="ECO:0007669"/>
    <property type="project" value="UniProtKB-SubCell"/>
</dbReference>
<dbReference type="NCBIfam" id="NF002669">
    <property type="entry name" value="PRK02391.1"/>
    <property type="match status" value="1"/>
</dbReference>
<dbReference type="eggNOG" id="COG0501">
    <property type="taxonomic scope" value="Bacteria"/>
</dbReference>
<organism evidence="14 15">
    <name type="scientific">Streptacidiphilus jiangxiensis</name>
    <dbReference type="NCBI Taxonomy" id="235985"/>
    <lineage>
        <taxon>Bacteria</taxon>
        <taxon>Bacillati</taxon>
        <taxon>Actinomycetota</taxon>
        <taxon>Actinomycetes</taxon>
        <taxon>Kitasatosporales</taxon>
        <taxon>Streptomycetaceae</taxon>
        <taxon>Streptacidiphilus</taxon>
    </lineage>
</organism>
<evidence type="ECO:0000256" key="12">
    <source>
        <dbReference type="SAM" id="MobiDB-lite"/>
    </source>
</evidence>
<protein>
    <recommendedName>
        <fullName evidence="11">Protease HtpX homolog</fullName>
        <ecNumber evidence="11">3.4.24.-</ecNumber>
    </recommendedName>
</protein>
<evidence type="ECO:0000259" key="13">
    <source>
        <dbReference type="Pfam" id="PF01435"/>
    </source>
</evidence>
<feature type="domain" description="Peptidase M48" evidence="13">
    <location>
        <begin position="121"/>
        <end position="347"/>
    </location>
</feature>
<evidence type="ECO:0000256" key="5">
    <source>
        <dbReference type="ARBA" id="ARBA00022723"/>
    </source>
</evidence>
<dbReference type="InterPro" id="IPR022919">
    <property type="entry name" value="Pept_M48_protease_HtpX"/>
</dbReference>
<dbReference type="AlphaFoldDB" id="A0A1H7WQD2"/>
<evidence type="ECO:0000256" key="7">
    <source>
        <dbReference type="ARBA" id="ARBA00022833"/>
    </source>
</evidence>
<evidence type="ECO:0000256" key="3">
    <source>
        <dbReference type="ARBA" id="ARBA00022670"/>
    </source>
</evidence>
<feature type="region of interest" description="Disordered" evidence="12">
    <location>
        <begin position="1"/>
        <end position="23"/>
    </location>
</feature>
<proteinExistence type="inferred from homology"/>
<name>A0A1H7WQD2_STRJI</name>
<sequence>MRVRRESVRSAADAPTLEASGTDSAGARFGALTEAITVRSDSTSPRSRSRFAPDRQLTVRMVTVVFLLGLLYVVFAAVLVVLLKSAVLVVVVVGGLLASQFWFSDRMALFAMKGREVTAEEEPRLHGAVDRLCALADMPKPRLAIADSDLPNAFATGRNADHAVLCVTTGLLRRMENDELDAVLAHELSHIAHRDVAVITVASFLGVLAGLAVRVGFYSGLIGGKGRRDQNTALLMAAVVAVSAAVYALSFVMIRALSRYRELAADRSAAQLTGKPSALASALVKVTGASGRIPTRDLRTAQAFSAFLFAPAPSGPGDEGDGQGESTLARLFSTHPTLQCRLDALERLSTDLGES</sequence>
<keyword evidence="7 11" id="KW-0862">Zinc</keyword>
<keyword evidence="5 11" id="KW-0479">Metal-binding</keyword>
<feature type="binding site" evidence="11">
    <location>
        <position position="186"/>
    </location>
    <ligand>
        <name>Zn(2+)</name>
        <dbReference type="ChEBI" id="CHEBI:29105"/>
        <note>catalytic</note>
    </ligand>
</feature>
<evidence type="ECO:0000256" key="4">
    <source>
        <dbReference type="ARBA" id="ARBA00022692"/>
    </source>
</evidence>
<dbReference type="GO" id="GO:0006508">
    <property type="term" value="P:proteolysis"/>
    <property type="evidence" value="ECO:0007669"/>
    <property type="project" value="UniProtKB-KW"/>
</dbReference>
<dbReference type="CDD" id="cd07327">
    <property type="entry name" value="M48B_HtpX_like"/>
    <property type="match status" value="1"/>
</dbReference>
<feature type="transmembrane region" description="Helical" evidence="11">
    <location>
        <begin position="196"/>
        <end position="221"/>
    </location>
</feature>
<evidence type="ECO:0000256" key="6">
    <source>
        <dbReference type="ARBA" id="ARBA00022801"/>
    </source>
</evidence>
<keyword evidence="3 11" id="KW-0645">Protease</keyword>
<evidence type="ECO:0000256" key="9">
    <source>
        <dbReference type="ARBA" id="ARBA00023049"/>
    </source>
</evidence>
<feature type="transmembrane region" description="Helical" evidence="11">
    <location>
        <begin position="86"/>
        <end position="103"/>
    </location>
</feature>
<dbReference type="InterPro" id="IPR050083">
    <property type="entry name" value="HtpX_protease"/>
</dbReference>
<keyword evidence="4 11" id="KW-0812">Transmembrane</keyword>
<evidence type="ECO:0000256" key="10">
    <source>
        <dbReference type="ARBA" id="ARBA00023136"/>
    </source>
</evidence>
<evidence type="ECO:0000256" key="2">
    <source>
        <dbReference type="ARBA" id="ARBA00022475"/>
    </source>
</evidence>
<dbReference type="PANTHER" id="PTHR43221">
    <property type="entry name" value="PROTEASE HTPX"/>
    <property type="match status" value="1"/>
</dbReference>
<keyword evidence="6 11" id="KW-0378">Hydrolase</keyword>
<dbReference type="InterPro" id="IPR001915">
    <property type="entry name" value="Peptidase_M48"/>
</dbReference>
<feature type="transmembrane region" description="Helical" evidence="11">
    <location>
        <begin position="233"/>
        <end position="254"/>
    </location>
</feature>
<keyword evidence="2 11" id="KW-1003">Cell membrane</keyword>
<evidence type="ECO:0000313" key="14">
    <source>
        <dbReference type="EMBL" id="SEM23229.1"/>
    </source>
</evidence>
<evidence type="ECO:0000256" key="11">
    <source>
        <dbReference type="HAMAP-Rule" id="MF_00188"/>
    </source>
</evidence>
<dbReference type="Pfam" id="PF01435">
    <property type="entry name" value="Peptidase_M48"/>
    <property type="match status" value="1"/>
</dbReference>
<evidence type="ECO:0000256" key="8">
    <source>
        <dbReference type="ARBA" id="ARBA00022989"/>
    </source>
</evidence>
<dbReference type="Proteomes" id="UP000183015">
    <property type="component" value="Unassembled WGS sequence"/>
</dbReference>
<keyword evidence="14" id="KW-0346">Stress response</keyword>
<dbReference type="PANTHER" id="PTHR43221:SF2">
    <property type="entry name" value="PROTEASE HTPX HOMOLOG"/>
    <property type="match status" value="1"/>
</dbReference>
<dbReference type="HAMAP" id="MF_00188">
    <property type="entry name" value="Pept_M48_protease_HtpX"/>
    <property type="match status" value="1"/>
</dbReference>
<dbReference type="GO" id="GO:0004222">
    <property type="term" value="F:metalloendopeptidase activity"/>
    <property type="evidence" value="ECO:0007669"/>
    <property type="project" value="UniProtKB-UniRule"/>
</dbReference>
<reference evidence="15" key="1">
    <citation type="submission" date="2016-10" db="EMBL/GenBank/DDBJ databases">
        <authorList>
            <person name="Varghese N."/>
        </authorList>
    </citation>
    <scope>NUCLEOTIDE SEQUENCE [LARGE SCALE GENOMIC DNA]</scope>
    <source>
        <strain evidence="15">DSM 45096 / BCRC 16803 / CGMCC 4.1857 / CIP 109030 / JCM 12277 / KCTC 19219 / NBRC 100920 / 33214</strain>
    </source>
</reference>
<comment type="cofactor">
    <cofactor evidence="11">
        <name>Zn(2+)</name>
        <dbReference type="ChEBI" id="CHEBI:29105"/>
    </cofactor>
    <text evidence="11">Binds 1 zinc ion per subunit.</text>
</comment>
<comment type="subcellular location">
    <subcellularLocation>
        <location evidence="11">Cell membrane</location>
        <topology evidence="11">Multi-pass membrane protein</topology>
    </subcellularLocation>
</comment>
<dbReference type="STRING" id="235985.SAMN05414137_12126"/>
<comment type="similarity">
    <text evidence="1 11">Belongs to the peptidase M48B family.</text>
</comment>
<dbReference type="EC" id="3.4.24.-" evidence="11"/>
<feature type="active site" evidence="11">
    <location>
        <position position="187"/>
    </location>
</feature>
<feature type="binding site" evidence="11">
    <location>
        <position position="190"/>
    </location>
    <ligand>
        <name>Zn(2+)</name>
        <dbReference type="ChEBI" id="CHEBI:29105"/>
        <note>catalytic</note>
    </ligand>
</feature>
<evidence type="ECO:0000313" key="15">
    <source>
        <dbReference type="Proteomes" id="UP000183015"/>
    </source>
</evidence>
<dbReference type="GO" id="GO:0008270">
    <property type="term" value="F:zinc ion binding"/>
    <property type="evidence" value="ECO:0007669"/>
    <property type="project" value="UniProtKB-UniRule"/>
</dbReference>